<accession>A0A1B7MJ90</accession>
<gene>
    <name evidence="1" type="ORF">K503DRAFT_776452</name>
</gene>
<keyword evidence="2" id="KW-1185">Reference proteome</keyword>
<protein>
    <submittedName>
        <fullName evidence="1">Uncharacterized protein</fullName>
    </submittedName>
</protein>
<dbReference type="InParanoid" id="A0A1B7MJ90"/>
<name>A0A1B7MJ90_9AGAM</name>
<evidence type="ECO:0000313" key="2">
    <source>
        <dbReference type="Proteomes" id="UP000092154"/>
    </source>
</evidence>
<sequence length="77" mass="8808">MAFLKMTAAALTVLERNLNGNNYADFDAEETPETEDIEKRSTETFRTFPFVCIIASCLTRNASRRRRLLLKAPKIII</sequence>
<proteinExistence type="predicted"/>
<organism evidence="1 2">
    <name type="scientific">Rhizopogon vinicolor AM-OR11-026</name>
    <dbReference type="NCBI Taxonomy" id="1314800"/>
    <lineage>
        <taxon>Eukaryota</taxon>
        <taxon>Fungi</taxon>
        <taxon>Dikarya</taxon>
        <taxon>Basidiomycota</taxon>
        <taxon>Agaricomycotina</taxon>
        <taxon>Agaricomycetes</taxon>
        <taxon>Agaricomycetidae</taxon>
        <taxon>Boletales</taxon>
        <taxon>Suillineae</taxon>
        <taxon>Rhizopogonaceae</taxon>
        <taxon>Rhizopogon</taxon>
    </lineage>
</organism>
<reference evidence="1 2" key="1">
    <citation type="submission" date="2016-06" db="EMBL/GenBank/DDBJ databases">
        <title>Comparative genomics of the ectomycorrhizal sister species Rhizopogon vinicolor and Rhizopogon vesiculosus (Basidiomycota: Boletales) reveals a divergence of the mating type B locus.</title>
        <authorList>
            <consortium name="DOE Joint Genome Institute"/>
            <person name="Mujic A.B."/>
            <person name="Kuo A."/>
            <person name="Tritt A."/>
            <person name="Lipzen A."/>
            <person name="Chen C."/>
            <person name="Johnson J."/>
            <person name="Sharma A."/>
            <person name="Barry K."/>
            <person name="Grigoriev I.V."/>
            <person name="Spatafora J.W."/>
        </authorList>
    </citation>
    <scope>NUCLEOTIDE SEQUENCE [LARGE SCALE GENOMIC DNA]</scope>
    <source>
        <strain evidence="1 2">AM-OR11-026</strain>
    </source>
</reference>
<dbReference type="AlphaFoldDB" id="A0A1B7MJ90"/>
<dbReference type="Proteomes" id="UP000092154">
    <property type="component" value="Unassembled WGS sequence"/>
</dbReference>
<evidence type="ECO:0000313" key="1">
    <source>
        <dbReference type="EMBL" id="OAX32648.1"/>
    </source>
</evidence>
<dbReference type="EMBL" id="KV448951">
    <property type="protein sequence ID" value="OAX32648.1"/>
    <property type="molecule type" value="Genomic_DNA"/>
</dbReference>